<evidence type="ECO:0000259" key="2">
    <source>
        <dbReference type="PROSITE" id="PS50053"/>
    </source>
</evidence>
<accession>A0A6A6DZM5</accession>
<dbReference type="EMBL" id="ML994635">
    <property type="protein sequence ID" value="KAF2185121.1"/>
    <property type="molecule type" value="Genomic_DNA"/>
</dbReference>
<dbReference type="InterPro" id="IPR022617">
    <property type="entry name" value="Rad60/SUMO-like_dom"/>
</dbReference>
<reference evidence="3" key="1">
    <citation type="journal article" date="2020" name="Stud. Mycol.">
        <title>101 Dothideomycetes genomes: a test case for predicting lifestyles and emergence of pathogens.</title>
        <authorList>
            <person name="Haridas S."/>
            <person name="Albert R."/>
            <person name="Binder M."/>
            <person name="Bloem J."/>
            <person name="Labutti K."/>
            <person name="Salamov A."/>
            <person name="Andreopoulos B."/>
            <person name="Baker S."/>
            <person name="Barry K."/>
            <person name="Bills G."/>
            <person name="Bluhm B."/>
            <person name="Cannon C."/>
            <person name="Castanera R."/>
            <person name="Culley D."/>
            <person name="Daum C."/>
            <person name="Ezra D."/>
            <person name="Gonzalez J."/>
            <person name="Henrissat B."/>
            <person name="Kuo A."/>
            <person name="Liang C."/>
            <person name="Lipzen A."/>
            <person name="Lutzoni F."/>
            <person name="Magnuson J."/>
            <person name="Mondo S."/>
            <person name="Nolan M."/>
            <person name="Ohm R."/>
            <person name="Pangilinan J."/>
            <person name="Park H.-J."/>
            <person name="Ramirez L."/>
            <person name="Alfaro M."/>
            <person name="Sun H."/>
            <person name="Tritt A."/>
            <person name="Yoshinaga Y."/>
            <person name="Zwiers L.-H."/>
            <person name="Turgeon B."/>
            <person name="Goodwin S."/>
            <person name="Spatafora J."/>
            <person name="Crous P."/>
            <person name="Grigoriev I."/>
        </authorList>
    </citation>
    <scope>NUCLEOTIDE SEQUENCE</scope>
    <source>
        <strain evidence="3">CBS 207.26</strain>
    </source>
</reference>
<dbReference type="InterPro" id="IPR029071">
    <property type="entry name" value="Ubiquitin-like_domsf"/>
</dbReference>
<feature type="domain" description="Ubiquitin-like" evidence="2">
    <location>
        <begin position="380"/>
        <end position="452"/>
    </location>
</feature>
<feature type="region of interest" description="Disordered" evidence="1">
    <location>
        <begin position="212"/>
        <end position="232"/>
    </location>
</feature>
<evidence type="ECO:0000313" key="4">
    <source>
        <dbReference type="Proteomes" id="UP000800200"/>
    </source>
</evidence>
<dbReference type="AlphaFoldDB" id="A0A6A6DZM5"/>
<dbReference type="PROSITE" id="PS50053">
    <property type="entry name" value="UBIQUITIN_2"/>
    <property type="match status" value="1"/>
</dbReference>
<proteinExistence type="predicted"/>
<name>A0A6A6DZM5_9PEZI</name>
<feature type="region of interest" description="Disordered" evidence="1">
    <location>
        <begin position="352"/>
        <end position="372"/>
    </location>
</feature>
<dbReference type="Proteomes" id="UP000800200">
    <property type="component" value="Unassembled WGS sequence"/>
</dbReference>
<dbReference type="CDD" id="cd17080">
    <property type="entry name" value="Ubl_SLD2_Esc2_like"/>
    <property type="match status" value="1"/>
</dbReference>
<feature type="compositionally biased region" description="Basic and acidic residues" evidence="1">
    <location>
        <begin position="352"/>
        <end position="370"/>
    </location>
</feature>
<feature type="compositionally biased region" description="Basic and acidic residues" evidence="1">
    <location>
        <begin position="30"/>
        <end position="76"/>
    </location>
</feature>
<organism evidence="3 4">
    <name type="scientific">Zopfia rhizophila CBS 207.26</name>
    <dbReference type="NCBI Taxonomy" id="1314779"/>
    <lineage>
        <taxon>Eukaryota</taxon>
        <taxon>Fungi</taxon>
        <taxon>Dikarya</taxon>
        <taxon>Ascomycota</taxon>
        <taxon>Pezizomycotina</taxon>
        <taxon>Dothideomycetes</taxon>
        <taxon>Dothideomycetes incertae sedis</taxon>
        <taxon>Zopfiaceae</taxon>
        <taxon>Zopfia</taxon>
    </lineage>
</organism>
<protein>
    <recommendedName>
        <fullName evidence="2">Ubiquitin-like domain-containing protein</fullName>
    </recommendedName>
</protein>
<dbReference type="InterPro" id="IPR000626">
    <property type="entry name" value="Ubiquitin-like_dom"/>
</dbReference>
<gene>
    <name evidence="3" type="ORF">K469DRAFT_632940</name>
</gene>
<dbReference type="Pfam" id="PF11976">
    <property type="entry name" value="Rad60-SLD"/>
    <property type="match status" value="1"/>
</dbReference>
<dbReference type="Gene3D" id="3.10.20.90">
    <property type="entry name" value="Phosphatidylinositol 3-kinase Catalytic Subunit, Chain A, domain 1"/>
    <property type="match status" value="1"/>
</dbReference>
<dbReference type="OrthoDB" id="3365399at2759"/>
<evidence type="ECO:0000256" key="1">
    <source>
        <dbReference type="SAM" id="MobiDB-lite"/>
    </source>
</evidence>
<feature type="region of interest" description="Disordered" evidence="1">
    <location>
        <begin position="1"/>
        <end position="191"/>
    </location>
</feature>
<sequence>MTEDTKAGEAAPPKKRSFFKKSSWQSQVKGEGEREKDIFSHSSDYRDIIAEQARRKKEAQARKEEEKRRKENEERERKRRKVSVELGEQPRLPSSGSRGSGGVGHRGSKARSRTPLSPLPVKPTPDALSARYDDLAKFSSSHTAPKKASDIIDLGSSGDDSEEDIYNSSKRQPIIPTHPKPRASSDEVEEAEDPEFAALAAKARAKRKAQDAAKAAKEASNSCSPIANGDASKSKVKDPIVQLLIESEIENSNPLLVKIRISSTLEKPREAWCAKQGFPKEMTENIFLTWKMHKLYDYTTVARLGVSVNAMGYLSVEGDDNIYTDEDPPKIHLQAWTQEVFQRWKKEEAAAEEARRKAAEPPKEQEEEVMKTMATESSKIRVILRAKEKEDFRISVHPDTTFEHLTSAYRSARKIPIDQPVTLYFDGDRLRTMDVVADSEIEDKDTIEVHFK</sequence>
<dbReference type="SUPFAM" id="SSF54236">
    <property type="entry name" value="Ubiquitin-like"/>
    <property type="match status" value="1"/>
</dbReference>
<keyword evidence="4" id="KW-1185">Reference proteome</keyword>
<evidence type="ECO:0000313" key="3">
    <source>
        <dbReference type="EMBL" id="KAF2185121.1"/>
    </source>
</evidence>